<accession>A0A437MF16</accession>
<proteinExistence type="predicted"/>
<dbReference type="EMBL" id="SACL01000004">
    <property type="protein sequence ID" value="RVT96248.1"/>
    <property type="molecule type" value="Genomic_DNA"/>
</dbReference>
<evidence type="ECO:0000313" key="1">
    <source>
        <dbReference type="EMBL" id="RVT96248.1"/>
    </source>
</evidence>
<comment type="caution">
    <text evidence="1">The sequence shown here is derived from an EMBL/GenBank/DDBJ whole genome shotgun (WGS) entry which is preliminary data.</text>
</comment>
<keyword evidence="2" id="KW-1185">Reference proteome</keyword>
<dbReference type="RefSeq" id="WP_127788181.1">
    <property type="nucleotide sequence ID" value="NZ_SACL01000004.1"/>
</dbReference>
<evidence type="ECO:0000313" key="2">
    <source>
        <dbReference type="Proteomes" id="UP000282957"/>
    </source>
</evidence>
<organism evidence="1 2">
    <name type="scientific">Rhodovarius crocodyli</name>
    <dbReference type="NCBI Taxonomy" id="1979269"/>
    <lineage>
        <taxon>Bacteria</taxon>
        <taxon>Pseudomonadati</taxon>
        <taxon>Pseudomonadota</taxon>
        <taxon>Alphaproteobacteria</taxon>
        <taxon>Acetobacterales</taxon>
        <taxon>Roseomonadaceae</taxon>
        <taxon>Rhodovarius</taxon>
    </lineage>
</organism>
<dbReference type="Proteomes" id="UP000282957">
    <property type="component" value="Unassembled WGS sequence"/>
</dbReference>
<protein>
    <submittedName>
        <fullName evidence="1">Uncharacterized protein</fullName>
    </submittedName>
</protein>
<reference evidence="1 2" key="1">
    <citation type="submission" date="2019-01" db="EMBL/GenBank/DDBJ databases">
        <authorList>
            <person name="Chen W.-M."/>
        </authorList>
    </citation>
    <scope>NUCLEOTIDE SEQUENCE [LARGE SCALE GENOMIC DNA]</scope>
    <source>
        <strain evidence="1 2">CCP-6</strain>
    </source>
</reference>
<gene>
    <name evidence="1" type="ORF">EOD42_14140</name>
</gene>
<sequence>MTRPPAAREGLWASAAGPRFVQMLGPHPDLPDMILISCDEQELTVPASAVHALPEGTRELVRWAMEPAPDWDR</sequence>
<name>A0A437MF16_9PROT</name>
<dbReference type="AlphaFoldDB" id="A0A437MF16"/>